<evidence type="ECO:0000313" key="7">
    <source>
        <dbReference type="EMBL" id="KAK1297142.1"/>
    </source>
</evidence>
<reference evidence="7" key="1">
    <citation type="journal article" date="2023" name="Nat. Commun.">
        <title>Diploid and tetraploid genomes of Acorus and the evolution of monocots.</title>
        <authorList>
            <person name="Ma L."/>
            <person name="Liu K.W."/>
            <person name="Li Z."/>
            <person name="Hsiao Y.Y."/>
            <person name="Qi Y."/>
            <person name="Fu T."/>
            <person name="Tang G.D."/>
            <person name="Zhang D."/>
            <person name="Sun W.H."/>
            <person name="Liu D.K."/>
            <person name="Li Y."/>
            <person name="Chen G.Z."/>
            <person name="Liu X.D."/>
            <person name="Liao X.Y."/>
            <person name="Jiang Y.T."/>
            <person name="Yu X."/>
            <person name="Hao Y."/>
            <person name="Huang J."/>
            <person name="Zhao X.W."/>
            <person name="Ke S."/>
            <person name="Chen Y.Y."/>
            <person name="Wu W.L."/>
            <person name="Hsu J.L."/>
            <person name="Lin Y.F."/>
            <person name="Huang M.D."/>
            <person name="Li C.Y."/>
            <person name="Huang L."/>
            <person name="Wang Z.W."/>
            <person name="Zhao X."/>
            <person name="Zhong W.Y."/>
            <person name="Peng D.H."/>
            <person name="Ahmad S."/>
            <person name="Lan S."/>
            <person name="Zhang J.S."/>
            <person name="Tsai W.C."/>
            <person name="Van de Peer Y."/>
            <person name="Liu Z.J."/>
        </authorList>
    </citation>
    <scope>NUCLEOTIDE SEQUENCE</scope>
    <source>
        <strain evidence="7">CP</strain>
    </source>
</reference>
<dbReference type="InterPro" id="IPR051834">
    <property type="entry name" value="RING_finger_E3_ligase"/>
</dbReference>
<evidence type="ECO:0000256" key="3">
    <source>
        <dbReference type="ARBA" id="ARBA00022833"/>
    </source>
</evidence>
<reference evidence="7" key="2">
    <citation type="submission" date="2023-06" db="EMBL/GenBank/DDBJ databases">
        <authorList>
            <person name="Ma L."/>
            <person name="Liu K.-W."/>
            <person name="Li Z."/>
            <person name="Hsiao Y.-Y."/>
            <person name="Qi Y."/>
            <person name="Fu T."/>
            <person name="Tang G."/>
            <person name="Zhang D."/>
            <person name="Sun W.-H."/>
            <person name="Liu D.-K."/>
            <person name="Li Y."/>
            <person name="Chen G.-Z."/>
            <person name="Liu X.-D."/>
            <person name="Liao X.-Y."/>
            <person name="Jiang Y.-T."/>
            <person name="Yu X."/>
            <person name="Hao Y."/>
            <person name="Huang J."/>
            <person name="Zhao X.-W."/>
            <person name="Ke S."/>
            <person name="Chen Y.-Y."/>
            <person name="Wu W.-L."/>
            <person name="Hsu J.-L."/>
            <person name="Lin Y.-F."/>
            <person name="Huang M.-D."/>
            <person name="Li C.-Y."/>
            <person name="Huang L."/>
            <person name="Wang Z.-W."/>
            <person name="Zhao X."/>
            <person name="Zhong W.-Y."/>
            <person name="Peng D.-H."/>
            <person name="Ahmad S."/>
            <person name="Lan S."/>
            <person name="Zhang J.-S."/>
            <person name="Tsai W.-C."/>
            <person name="Van De Peer Y."/>
            <person name="Liu Z.-J."/>
        </authorList>
    </citation>
    <scope>NUCLEOTIDE SEQUENCE</scope>
    <source>
        <strain evidence="7">CP</strain>
        <tissue evidence="7">Leaves</tissue>
    </source>
</reference>
<dbReference type="PANTHER" id="PTHR45931:SF16">
    <property type="entry name" value="RING_U-BOX SUPERFAMILY PROTEIN"/>
    <property type="match status" value="1"/>
</dbReference>
<accession>A0AAV9DA96</accession>
<dbReference type="CDD" id="cd16454">
    <property type="entry name" value="RING-H2_PA-TM-RING"/>
    <property type="match status" value="1"/>
</dbReference>
<gene>
    <name evidence="7" type="ORF">QJS10_CPB15g01852</name>
</gene>
<evidence type="ECO:0000256" key="4">
    <source>
        <dbReference type="PROSITE-ProRule" id="PRU00175"/>
    </source>
</evidence>
<dbReference type="GO" id="GO:0005634">
    <property type="term" value="C:nucleus"/>
    <property type="evidence" value="ECO:0007669"/>
    <property type="project" value="TreeGrafter"/>
</dbReference>
<evidence type="ECO:0000256" key="2">
    <source>
        <dbReference type="ARBA" id="ARBA00022771"/>
    </source>
</evidence>
<name>A0AAV9DA96_ACOCL</name>
<keyword evidence="1" id="KW-0479">Metal-binding</keyword>
<feature type="region of interest" description="Disordered" evidence="5">
    <location>
        <begin position="12"/>
        <end position="44"/>
    </location>
</feature>
<dbReference type="PROSITE" id="PS50089">
    <property type="entry name" value="ZF_RING_2"/>
    <property type="match status" value="1"/>
</dbReference>
<feature type="domain" description="RING-type" evidence="6">
    <location>
        <begin position="94"/>
        <end position="135"/>
    </location>
</feature>
<evidence type="ECO:0000256" key="1">
    <source>
        <dbReference type="ARBA" id="ARBA00022723"/>
    </source>
</evidence>
<evidence type="ECO:0000256" key="5">
    <source>
        <dbReference type="SAM" id="MobiDB-lite"/>
    </source>
</evidence>
<keyword evidence="3" id="KW-0862">Zinc</keyword>
<dbReference type="InterPro" id="IPR013083">
    <property type="entry name" value="Znf_RING/FYVE/PHD"/>
</dbReference>
<dbReference type="PANTHER" id="PTHR45931">
    <property type="entry name" value="SI:CH211-59O9.10"/>
    <property type="match status" value="1"/>
</dbReference>
<sequence length="140" mass="15764">MMLPGVELARRRKIHNHSSNLEASGRSGCPRDPRSPCRPRAIPTPGMGEAALVARRRLEQRLGILSPIRCNQQQQQQSERKVVLERNDSARDVCAVCLDGFGAEQYVTKLACSHRYHSDCLMPWLTKHSDCPCCRKVVLT</sequence>
<dbReference type="AlphaFoldDB" id="A0AAV9DA96"/>
<dbReference type="GO" id="GO:0008270">
    <property type="term" value="F:zinc ion binding"/>
    <property type="evidence" value="ECO:0007669"/>
    <property type="project" value="UniProtKB-KW"/>
</dbReference>
<dbReference type="Gene3D" id="3.30.40.10">
    <property type="entry name" value="Zinc/RING finger domain, C3HC4 (zinc finger)"/>
    <property type="match status" value="1"/>
</dbReference>
<evidence type="ECO:0000259" key="6">
    <source>
        <dbReference type="PROSITE" id="PS50089"/>
    </source>
</evidence>
<dbReference type="SMART" id="SM00184">
    <property type="entry name" value="RING"/>
    <property type="match status" value="1"/>
</dbReference>
<proteinExistence type="predicted"/>
<evidence type="ECO:0000313" key="8">
    <source>
        <dbReference type="Proteomes" id="UP001180020"/>
    </source>
</evidence>
<dbReference type="EMBL" id="JAUJYO010000015">
    <property type="protein sequence ID" value="KAK1297142.1"/>
    <property type="molecule type" value="Genomic_DNA"/>
</dbReference>
<dbReference type="Proteomes" id="UP001180020">
    <property type="component" value="Unassembled WGS sequence"/>
</dbReference>
<keyword evidence="2 4" id="KW-0863">Zinc-finger</keyword>
<dbReference type="GO" id="GO:0006511">
    <property type="term" value="P:ubiquitin-dependent protein catabolic process"/>
    <property type="evidence" value="ECO:0007669"/>
    <property type="project" value="TreeGrafter"/>
</dbReference>
<dbReference type="Pfam" id="PF13639">
    <property type="entry name" value="zf-RING_2"/>
    <property type="match status" value="1"/>
</dbReference>
<dbReference type="InterPro" id="IPR001841">
    <property type="entry name" value="Znf_RING"/>
</dbReference>
<dbReference type="SUPFAM" id="SSF57850">
    <property type="entry name" value="RING/U-box"/>
    <property type="match status" value="1"/>
</dbReference>
<dbReference type="GO" id="GO:0061630">
    <property type="term" value="F:ubiquitin protein ligase activity"/>
    <property type="evidence" value="ECO:0007669"/>
    <property type="project" value="TreeGrafter"/>
</dbReference>
<organism evidence="7 8">
    <name type="scientific">Acorus calamus</name>
    <name type="common">Sweet flag</name>
    <dbReference type="NCBI Taxonomy" id="4465"/>
    <lineage>
        <taxon>Eukaryota</taxon>
        <taxon>Viridiplantae</taxon>
        <taxon>Streptophyta</taxon>
        <taxon>Embryophyta</taxon>
        <taxon>Tracheophyta</taxon>
        <taxon>Spermatophyta</taxon>
        <taxon>Magnoliopsida</taxon>
        <taxon>Liliopsida</taxon>
        <taxon>Acoraceae</taxon>
        <taxon>Acorus</taxon>
    </lineage>
</organism>
<protein>
    <recommendedName>
        <fullName evidence="6">RING-type domain-containing protein</fullName>
    </recommendedName>
</protein>
<keyword evidence="8" id="KW-1185">Reference proteome</keyword>
<comment type="caution">
    <text evidence="7">The sequence shown here is derived from an EMBL/GenBank/DDBJ whole genome shotgun (WGS) entry which is preliminary data.</text>
</comment>